<sequence>MWRLSECLPPVAILAGGLGTRMRPTTEWVPKVLLPVAGEPFLGHQLHLLAQRGVSDVVLCCGYLAEQIARYAGDGSDFGLHLHYSRDGASPLGTGGALRHALPMLGEEFFVLYGDSYLEVDLAEVYCAFVQSGLPALMTTLLNRSRWGANNVRMRGGLVTQYGCDSSPGMEYIDYGLSLFRAEVFASWPDDAAFPLTEVQSMLAAGKRMAAFEVSQRFYEIGSPSGLAETEAYLRSQPRRLRETTP</sequence>
<protein>
    <submittedName>
        <fullName evidence="2">Nucleotidyl transferase</fullName>
    </submittedName>
</protein>
<evidence type="ECO:0000313" key="3">
    <source>
        <dbReference type="Proteomes" id="UP000290253"/>
    </source>
</evidence>
<name>A0A4Q1SK83_9BACT</name>
<dbReference type="SUPFAM" id="SSF53448">
    <property type="entry name" value="Nucleotide-diphospho-sugar transferases"/>
    <property type="match status" value="1"/>
</dbReference>
<dbReference type="OrthoDB" id="9801899at2"/>
<keyword evidence="2" id="KW-0808">Transferase</keyword>
<dbReference type="InterPro" id="IPR029044">
    <property type="entry name" value="Nucleotide-diphossugar_trans"/>
</dbReference>
<feature type="domain" description="Nucleotidyl transferase" evidence="1">
    <location>
        <begin position="13"/>
        <end position="136"/>
    </location>
</feature>
<keyword evidence="3" id="KW-1185">Reference proteome</keyword>
<reference evidence="2 3" key="1">
    <citation type="journal article" date="2016" name="Int. J. Syst. Evol. Microbiol.">
        <title>Acidipila dinghuensis sp. nov., an acidobacterium isolated from forest soil.</title>
        <authorList>
            <person name="Jiang Y.W."/>
            <person name="Wang J."/>
            <person name="Chen M.H."/>
            <person name="Lv Y.Y."/>
            <person name="Qiu L.H."/>
        </authorList>
    </citation>
    <scope>NUCLEOTIDE SEQUENCE [LARGE SCALE GENOMIC DNA]</scope>
    <source>
        <strain evidence="2 3">DHOF10</strain>
    </source>
</reference>
<dbReference type="PANTHER" id="PTHR22572">
    <property type="entry name" value="SUGAR-1-PHOSPHATE GUANYL TRANSFERASE"/>
    <property type="match status" value="1"/>
</dbReference>
<evidence type="ECO:0000259" key="1">
    <source>
        <dbReference type="Pfam" id="PF00483"/>
    </source>
</evidence>
<dbReference type="InterPro" id="IPR005835">
    <property type="entry name" value="NTP_transferase_dom"/>
</dbReference>
<evidence type="ECO:0000313" key="2">
    <source>
        <dbReference type="EMBL" id="RXS98091.1"/>
    </source>
</evidence>
<proteinExistence type="predicted"/>
<dbReference type="GO" id="GO:0016740">
    <property type="term" value="F:transferase activity"/>
    <property type="evidence" value="ECO:0007669"/>
    <property type="project" value="UniProtKB-KW"/>
</dbReference>
<comment type="caution">
    <text evidence="2">The sequence shown here is derived from an EMBL/GenBank/DDBJ whole genome shotgun (WGS) entry which is preliminary data.</text>
</comment>
<dbReference type="InterPro" id="IPR050486">
    <property type="entry name" value="Mannose-1P_guanyltransferase"/>
</dbReference>
<dbReference type="Gene3D" id="3.90.550.10">
    <property type="entry name" value="Spore Coat Polysaccharide Biosynthesis Protein SpsA, Chain A"/>
    <property type="match status" value="1"/>
</dbReference>
<dbReference type="AlphaFoldDB" id="A0A4Q1SK83"/>
<dbReference type="Proteomes" id="UP000290253">
    <property type="component" value="Unassembled WGS sequence"/>
</dbReference>
<dbReference type="EMBL" id="SDMK01000001">
    <property type="protein sequence ID" value="RXS98091.1"/>
    <property type="molecule type" value="Genomic_DNA"/>
</dbReference>
<organism evidence="2 3">
    <name type="scientific">Silvibacterium dinghuense</name>
    <dbReference type="NCBI Taxonomy" id="1560006"/>
    <lineage>
        <taxon>Bacteria</taxon>
        <taxon>Pseudomonadati</taxon>
        <taxon>Acidobacteriota</taxon>
        <taxon>Terriglobia</taxon>
        <taxon>Terriglobales</taxon>
        <taxon>Acidobacteriaceae</taxon>
        <taxon>Silvibacterium</taxon>
    </lineage>
</organism>
<dbReference type="CDD" id="cd06915">
    <property type="entry name" value="NTP_transferase_WcbM_like"/>
    <property type="match status" value="1"/>
</dbReference>
<dbReference type="Pfam" id="PF00483">
    <property type="entry name" value="NTP_transferase"/>
    <property type="match status" value="1"/>
</dbReference>
<gene>
    <name evidence="2" type="ORF">ESZ00_01740</name>
</gene>
<accession>A0A4Q1SK83</accession>